<keyword evidence="25" id="KW-1185">Reference proteome</keyword>
<keyword evidence="14 21" id="KW-0464">Manganese</keyword>
<evidence type="ECO:0000256" key="17">
    <source>
        <dbReference type="ARBA" id="ARBA00060592"/>
    </source>
</evidence>
<dbReference type="InterPro" id="IPR011127">
    <property type="entry name" value="Dala_Dala_lig_N"/>
</dbReference>
<feature type="active site" evidence="19">
    <location>
        <position position="334"/>
    </location>
</feature>
<evidence type="ECO:0000256" key="21">
    <source>
        <dbReference type="PIRSR" id="PIRSR039102-3"/>
    </source>
</evidence>
<dbReference type="InterPro" id="IPR011761">
    <property type="entry name" value="ATP-grasp"/>
</dbReference>
<dbReference type="GO" id="GO:0005829">
    <property type="term" value="C:cytosol"/>
    <property type="evidence" value="ECO:0007669"/>
    <property type="project" value="TreeGrafter"/>
</dbReference>
<dbReference type="eggNOG" id="COG1181">
    <property type="taxonomic scope" value="Bacteria"/>
</dbReference>
<dbReference type="GO" id="GO:0071555">
    <property type="term" value="P:cell wall organization"/>
    <property type="evidence" value="ECO:0007669"/>
    <property type="project" value="UniProtKB-KW"/>
</dbReference>
<dbReference type="KEGG" id="tbe:Trebr_1881"/>
<keyword evidence="11 21" id="KW-0460">Magnesium</keyword>
<protein>
    <recommendedName>
        <fullName evidence="18">D-alanine--D-alanine ligase</fullName>
        <ecNumber evidence="18">6.3.2.4</ecNumber>
    </recommendedName>
    <alternativeName>
        <fullName evidence="18">D-Ala-D-Ala ligase</fullName>
    </alternativeName>
    <alternativeName>
        <fullName evidence="18">D-alanylalanine synthetase</fullName>
    </alternativeName>
</protein>
<feature type="active site" evidence="19">
    <location>
        <position position="194"/>
    </location>
</feature>
<evidence type="ECO:0000256" key="3">
    <source>
        <dbReference type="ARBA" id="ARBA00004496"/>
    </source>
</evidence>
<evidence type="ECO:0000256" key="11">
    <source>
        <dbReference type="ARBA" id="ARBA00022842"/>
    </source>
</evidence>
<dbReference type="HOGENOM" id="CLU_039268_0_0_12"/>
<dbReference type="PIRSF" id="PIRSF039102">
    <property type="entry name" value="Ddl/VanB"/>
    <property type="match status" value="1"/>
</dbReference>
<feature type="binding site" evidence="20">
    <location>
        <begin position="224"/>
        <end position="231"/>
    </location>
    <ligand>
        <name>ATP</name>
        <dbReference type="ChEBI" id="CHEBI:30616"/>
    </ligand>
</feature>
<reference evidence="25" key="1">
    <citation type="submission" date="2011-04" db="EMBL/GenBank/DDBJ databases">
        <title>The complete genome of Treponema brennaborense DSM 12168.</title>
        <authorList>
            <person name="Lucas S."/>
            <person name="Han J."/>
            <person name="Lapidus A."/>
            <person name="Bruce D."/>
            <person name="Goodwin L."/>
            <person name="Pitluck S."/>
            <person name="Peters L."/>
            <person name="Kyrpides N."/>
            <person name="Mavromatis K."/>
            <person name="Ivanova N."/>
            <person name="Mikhailova N."/>
            <person name="Pagani I."/>
            <person name="Teshima H."/>
            <person name="Detter J.C."/>
            <person name="Tapia R."/>
            <person name="Han C."/>
            <person name="Land M."/>
            <person name="Hauser L."/>
            <person name="Markowitz V."/>
            <person name="Cheng J.-F."/>
            <person name="Hugenholtz P."/>
            <person name="Woyke T."/>
            <person name="Wu D."/>
            <person name="Gronow S."/>
            <person name="Wellnitz S."/>
            <person name="Brambilla E."/>
            <person name="Klenk H.-P."/>
            <person name="Eisen J.A."/>
        </authorList>
    </citation>
    <scope>NUCLEOTIDE SEQUENCE [LARGE SCALE GENOMIC DNA]</scope>
    <source>
        <strain evidence="25">DSM 12168 / CIP 105900 / DD5/3</strain>
    </source>
</reference>
<evidence type="ECO:0000256" key="5">
    <source>
        <dbReference type="ARBA" id="ARBA00010871"/>
    </source>
</evidence>
<dbReference type="Gene3D" id="3.30.470.20">
    <property type="entry name" value="ATP-grasp fold, B domain"/>
    <property type="match status" value="1"/>
</dbReference>
<evidence type="ECO:0000256" key="22">
    <source>
        <dbReference type="PROSITE-ProRule" id="PRU00409"/>
    </source>
</evidence>
<keyword evidence="10 22" id="KW-0067">ATP-binding</keyword>
<dbReference type="EC" id="6.3.2.4" evidence="18"/>
<comment type="subcellular location">
    <subcellularLocation>
        <location evidence="3 18">Cytoplasm</location>
    </subcellularLocation>
</comment>
<keyword evidence="12 18" id="KW-0133">Cell shape</keyword>
<evidence type="ECO:0000256" key="19">
    <source>
        <dbReference type="PIRSR" id="PIRSR039102-1"/>
    </source>
</evidence>
<dbReference type="NCBIfam" id="TIGR01205">
    <property type="entry name" value="D_ala_D_alaTIGR"/>
    <property type="match status" value="1"/>
</dbReference>
<dbReference type="SUPFAM" id="SSF56059">
    <property type="entry name" value="Glutathione synthetase ATP-binding domain-like"/>
    <property type="match status" value="1"/>
</dbReference>
<feature type="active site" evidence="19">
    <location>
        <position position="13"/>
    </location>
</feature>
<evidence type="ECO:0000256" key="4">
    <source>
        <dbReference type="ARBA" id="ARBA00004752"/>
    </source>
</evidence>
<feature type="binding site" evidence="20">
    <location>
        <begin position="186"/>
        <end position="188"/>
    </location>
    <ligand>
        <name>ATP</name>
        <dbReference type="ChEBI" id="CHEBI:30616"/>
    </ligand>
</feature>
<comment type="cofactor">
    <cofactor evidence="1">
        <name>Mn(2+)</name>
        <dbReference type="ChEBI" id="CHEBI:29035"/>
    </cofactor>
</comment>
<comment type="catalytic activity">
    <reaction evidence="16 18">
        <text>2 D-alanine + ATP = D-alanyl-D-alanine + ADP + phosphate + H(+)</text>
        <dbReference type="Rhea" id="RHEA:11224"/>
        <dbReference type="ChEBI" id="CHEBI:15378"/>
        <dbReference type="ChEBI" id="CHEBI:30616"/>
        <dbReference type="ChEBI" id="CHEBI:43474"/>
        <dbReference type="ChEBI" id="CHEBI:57416"/>
        <dbReference type="ChEBI" id="CHEBI:57822"/>
        <dbReference type="ChEBI" id="CHEBI:456216"/>
        <dbReference type="EC" id="6.3.2.4"/>
    </reaction>
</comment>
<evidence type="ECO:0000256" key="2">
    <source>
        <dbReference type="ARBA" id="ARBA00003921"/>
    </source>
</evidence>
<evidence type="ECO:0000259" key="23">
    <source>
        <dbReference type="PROSITE" id="PS50975"/>
    </source>
</evidence>
<dbReference type="SUPFAM" id="SSF52440">
    <property type="entry name" value="PreATP-grasp domain"/>
    <property type="match status" value="1"/>
</dbReference>
<dbReference type="InterPro" id="IPR000291">
    <property type="entry name" value="D-Ala_lig_Van_CS"/>
</dbReference>
<dbReference type="InterPro" id="IPR005905">
    <property type="entry name" value="D_ala_D_ala"/>
</dbReference>
<evidence type="ECO:0000256" key="12">
    <source>
        <dbReference type="ARBA" id="ARBA00022960"/>
    </source>
</evidence>
<comment type="pathway">
    <text evidence="4 18">Cell wall biogenesis; peptidoglycan biosynthesis.</text>
</comment>
<evidence type="ECO:0000256" key="10">
    <source>
        <dbReference type="ARBA" id="ARBA00022840"/>
    </source>
</evidence>
<dbReference type="Gene3D" id="3.40.50.20">
    <property type="match status" value="1"/>
</dbReference>
<comment type="pathway">
    <text evidence="17">Glycan biosynthesis.</text>
</comment>
<dbReference type="InterPro" id="IPR013815">
    <property type="entry name" value="ATP_grasp_subdomain_1"/>
</dbReference>
<sequence>MKIAVIYGGKSGEHEVSLVSAASIVRNINTAKHDIILIGIAKSGKWFLQNETECERVRADAHAALTVAEDADALVSIVPGGGTEGLRTKKGTLPVDVVFSVLHGTYGEDGTIQGLLDMTGIPYTGCSTASSALTMDKEKTKQIWRESRLPVLPHVCLKQRDRVNGNGESLQKLMRQAETEFGYPLFVKPCGTGSSVGASKVSKETELEAAVAEAFRWDDKILIEPAIDAREIECSVTGNSVSGGEVTAYTPGEIKPSHTFYDYDAKYTDPNGAKLCIPADLSAEQLDVVRKTAVKAYETLDCSGLSRVDFFIDRKTGNLYLNEINTMPGFTSISMFPKMCEAAGLSYADLVELIITEGLDRYKARRALKTSRN</sequence>
<accession>F4LIZ1</accession>
<feature type="domain" description="ATP-grasp" evidence="23">
    <location>
        <begin position="141"/>
        <end position="356"/>
    </location>
</feature>
<keyword evidence="15 18" id="KW-0961">Cell wall biogenesis/degradation</keyword>
<evidence type="ECO:0000256" key="9">
    <source>
        <dbReference type="ARBA" id="ARBA00022741"/>
    </source>
</evidence>
<dbReference type="PANTHER" id="PTHR23132:SF25">
    <property type="entry name" value="D-ALANINE--D-ALANINE LIGASE A"/>
    <property type="match status" value="1"/>
</dbReference>
<gene>
    <name evidence="18" type="primary">ddl</name>
    <name evidence="24" type="ordered locus">Trebr_1881</name>
</gene>
<dbReference type="GO" id="GO:0005524">
    <property type="term" value="F:ATP binding"/>
    <property type="evidence" value="ECO:0007669"/>
    <property type="project" value="UniProtKB-UniRule"/>
</dbReference>
<dbReference type="UniPathway" id="UPA00219"/>
<comment type="function">
    <text evidence="2 18">Cell wall formation.</text>
</comment>
<feature type="binding site" evidence="21">
    <location>
        <position position="323"/>
    </location>
    <ligand>
        <name>Mg(2+)</name>
        <dbReference type="ChEBI" id="CHEBI:18420"/>
        <label>2</label>
    </ligand>
</feature>
<feature type="binding site" evidence="20">
    <location>
        <begin position="194"/>
        <end position="195"/>
    </location>
    <ligand>
        <name>ATP</name>
        <dbReference type="ChEBI" id="CHEBI:30616"/>
    </ligand>
</feature>
<organism evidence="24 25">
    <name type="scientific">Treponema brennaborense (strain DSM 12168 / CIP 105900 / DD5/3)</name>
    <dbReference type="NCBI Taxonomy" id="906968"/>
    <lineage>
        <taxon>Bacteria</taxon>
        <taxon>Pseudomonadati</taxon>
        <taxon>Spirochaetota</taxon>
        <taxon>Spirochaetia</taxon>
        <taxon>Spirochaetales</taxon>
        <taxon>Treponemataceae</taxon>
        <taxon>Treponema</taxon>
    </lineage>
</organism>
<dbReference type="GO" id="GO:0008360">
    <property type="term" value="P:regulation of cell shape"/>
    <property type="evidence" value="ECO:0007669"/>
    <property type="project" value="UniProtKB-KW"/>
</dbReference>
<keyword evidence="9 20" id="KW-0547">Nucleotide-binding</keyword>
<feature type="binding site" evidence="21">
    <location>
        <position position="309"/>
    </location>
    <ligand>
        <name>Mg(2+)</name>
        <dbReference type="ChEBI" id="CHEBI:18420"/>
        <label>1</label>
    </ligand>
</feature>
<evidence type="ECO:0000256" key="7">
    <source>
        <dbReference type="ARBA" id="ARBA00022598"/>
    </source>
</evidence>
<feature type="binding site" evidence="20">
    <location>
        <begin position="322"/>
        <end position="323"/>
    </location>
    <ligand>
        <name>ATP</name>
        <dbReference type="ChEBI" id="CHEBI:30616"/>
    </ligand>
</feature>
<dbReference type="STRING" id="906968.Trebr_1881"/>
<proteinExistence type="inferred from homology"/>
<evidence type="ECO:0000256" key="15">
    <source>
        <dbReference type="ARBA" id="ARBA00023316"/>
    </source>
</evidence>
<dbReference type="Proteomes" id="UP000006546">
    <property type="component" value="Chromosome"/>
</dbReference>
<dbReference type="InterPro" id="IPR011095">
    <property type="entry name" value="Dala_Dala_lig_C"/>
</dbReference>
<evidence type="ECO:0000256" key="8">
    <source>
        <dbReference type="ARBA" id="ARBA00022723"/>
    </source>
</evidence>
<keyword evidence="13 18" id="KW-0573">Peptidoglycan synthesis</keyword>
<dbReference type="PROSITE" id="PS00844">
    <property type="entry name" value="DALA_DALA_LIGASE_2"/>
    <property type="match status" value="1"/>
</dbReference>
<dbReference type="FunFam" id="3.30.1490.20:FF:000007">
    <property type="entry name" value="D-alanine--D-alanine ligase"/>
    <property type="match status" value="1"/>
</dbReference>
<dbReference type="NCBIfam" id="NF002528">
    <property type="entry name" value="PRK01966.1-4"/>
    <property type="match status" value="1"/>
</dbReference>
<evidence type="ECO:0000256" key="16">
    <source>
        <dbReference type="ARBA" id="ARBA00047614"/>
    </source>
</evidence>
<dbReference type="OrthoDB" id="9813261at2"/>
<comment type="similarity">
    <text evidence="5 18">Belongs to the D-alanine--D-alanine ligase family.</text>
</comment>
<keyword evidence="7 18" id="KW-0436">Ligase</keyword>
<evidence type="ECO:0000256" key="13">
    <source>
        <dbReference type="ARBA" id="ARBA00022984"/>
    </source>
</evidence>
<evidence type="ECO:0000256" key="6">
    <source>
        <dbReference type="ARBA" id="ARBA00022490"/>
    </source>
</evidence>
<feature type="binding site" evidence="21">
    <location>
        <position position="325"/>
    </location>
    <ligand>
        <name>Mg(2+)</name>
        <dbReference type="ChEBI" id="CHEBI:18420"/>
        <label>2</label>
    </ligand>
</feature>
<dbReference type="Pfam" id="PF01820">
    <property type="entry name" value="Dala_Dala_lig_N"/>
    <property type="match status" value="1"/>
</dbReference>
<evidence type="ECO:0000313" key="25">
    <source>
        <dbReference type="Proteomes" id="UP000006546"/>
    </source>
</evidence>
<dbReference type="AlphaFoldDB" id="F4LIZ1"/>
<evidence type="ECO:0000256" key="20">
    <source>
        <dbReference type="PIRSR" id="PIRSR039102-2"/>
    </source>
</evidence>
<dbReference type="PROSITE" id="PS50975">
    <property type="entry name" value="ATP_GRASP"/>
    <property type="match status" value="1"/>
</dbReference>
<dbReference type="RefSeq" id="WP_013759004.1">
    <property type="nucleotide sequence ID" value="NC_015500.1"/>
</dbReference>
<dbReference type="EMBL" id="CP002696">
    <property type="protein sequence ID" value="AEE17300.1"/>
    <property type="molecule type" value="Genomic_DNA"/>
</dbReference>
<dbReference type="GO" id="GO:0009252">
    <property type="term" value="P:peptidoglycan biosynthetic process"/>
    <property type="evidence" value="ECO:0007669"/>
    <property type="project" value="UniProtKB-UniRule"/>
</dbReference>
<evidence type="ECO:0000313" key="24">
    <source>
        <dbReference type="EMBL" id="AEE17300.1"/>
    </source>
</evidence>
<evidence type="ECO:0000256" key="14">
    <source>
        <dbReference type="ARBA" id="ARBA00023211"/>
    </source>
</evidence>
<dbReference type="InterPro" id="IPR016185">
    <property type="entry name" value="PreATP-grasp_dom_sf"/>
</dbReference>
<dbReference type="PANTHER" id="PTHR23132">
    <property type="entry name" value="D-ALANINE--D-ALANINE LIGASE"/>
    <property type="match status" value="1"/>
</dbReference>
<dbReference type="NCBIfam" id="NF002378">
    <property type="entry name" value="PRK01372.1"/>
    <property type="match status" value="1"/>
</dbReference>
<dbReference type="Pfam" id="PF07478">
    <property type="entry name" value="Dala_Dala_lig_C"/>
    <property type="match status" value="1"/>
</dbReference>
<dbReference type="GO" id="GO:0046872">
    <property type="term" value="F:metal ion binding"/>
    <property type="evidence" value="ECO:0007669"/>
    <property type="project" value="UniProtKB-KW"/>
</dbReference>
<evidence type="ECO:0000256" key="1">
    <source>
        <dbReference type="ARBA" id="ARBA00001936"/>
    </source>
</evidence>
<comment type="cofactor">
    <cofactor evidence="21">
        <name>Mg(2+)</name>
        <dbReference type="ChEBI" id="CHEBI:18420"/>
    </cofactor>
    <cofactor evidence="21">
        <name>Mn(2+)</name>
        <dbReference type="ChEBI" id="CHEBI:29035"/>
    </cofactor>
    <text evidence="21">Binds 2 magnesium or manganese ions per subunit.</text>
</comment>
<dbReference type="FunFam" id="3.30.470.20:FF:000008">
    <property type="entry name" value="D-alanine--D-alanine ligase"/>
    <property type="match status" value="1"/>
</dbReference>
<feature type="binding site" evidence="20">
    <location>
        <position position="137"/>
    </location>
    <ligand>
        <name>ATP</name>
        <dbReference type="ChEBI" id="CHEBI:30616"/>
    </ligand>
</feature>
<feature type="binding site" evidence="21">
    <location>
        <position position="323"/>
    </location>
    <ligand>
        <name>Mg(2+)</name>
        <dbReference type="ChEBI" id="CHEBI:18420"/>
        <label>1</label>
    </ligand>
</feature>
<evidence type="ECO:0000256" key="18">
    <source>
        <dbReference type="HAMAP-Rule" id="MF_00047"/>
    </source>
</evidence>
<name>F4LIZ1_TREBD</name>
<dbReference type="HAMAP" id="MF_00047">
    <property type="entry name" value="Dala_Dala_lig"/>
    <property type="match status" value="1"/>
</dbReference>
<keyword evidence="6 18" id="KW-0963">Cytoplasm</keyword>
<dbReference type="PROSITE" id="PS00843">
    <property type="entry name" value="DALA_DALA_LIGASE_1"/>
    <property type="match status" value="1"/>
</dbReference>
<dbReference type="GO" id="GO:0008716">
    <property type="term" value="F:D-alanine-D-alanine ligase activity"/>
    <property type="evidence" value="ECO:0007669"/>
    <property type="project" value="UniProtKB-UniRule"/>
</dbReference>
<keyword evidence="8 21" id="KW-0479">Metal-binding</keyword>
<dbReference type="Gene3D" id="3.30.1490.20">
    <property type="entry name" value="ATP-grasp fold, A domain"/>
    <property type="match status" value="1"/>
</dbReference>